<protein>
    <submittedName>
        <fullName evidence="2">Uncharacterized protein</fullName>
    </submittedName>
</protein>
<dbReference type="AlphaFoldDB" id="A0A2Z7CDG3"/>
<evidence type="ECO:0000256" key="1">
    <source>
        <dbReference type="SAM" id="MobiDB-lite"/>
    </source>
</evidence>
<dbReference type="Proteomes" id="UP000250235">
    <property type="component" value="Unassembled WGS sequence"/>
</dbReference>
<name>A0A2Z7CDG3_9LAMI</name>
<evidence type="ECO:0000313" key="2">
    <source>
        <dbReference type="EMBL" id="KZV44735.1"/>
    </source>
</evidence>
<evidence type="ECO:0000313" key="3">
    <source>
        <dbReference type="Proteomes" id="UP000250235"/>
    </source>
</evidence>
<reference evidence="2 3" key="1">
    <citation type="journal article" date="2015" name="Proc. Natl. Acad. Sci. U.S.A.">
        <title>The resurrection genome of Boea hygrometrica: A blueprint for survival of dehydration.</title>
        <authorList>
            <person name="Xiao L."/>
            <person name="Yang G."/>
            <person name="Zhang L."/>
            <person name="Yang X."/>
            <person name="Zhao S."/>
            <person name="Ji Z."/>
            <person name="Zhou Q."/>
            <person name="Hu M."/>
            <person name="Wang Y."/>
            <person name="Chen M."/>
            <person name="Xu Y."/>
            <person name="Jin H."/>
            <person name="Xiao X."/>
            <person name="Hu G."/>
            <person name="Bao F."/>
            <person name="Hu Y."/>
            <person name="Wan P."/>
            <person name="Li L."/>
            <person name="Deng X."/>
            <person name="Kuang T."/>
            <person name="Xiang C."/>
            <person name="Zhu J.K."/>
            <person name="Oliver M.J."/>
            <person name="He Y."/>
        </authorList>
    </citation>
    <scope>NUCLEOTIDE SEQUENCE [LARGE SCALE GENOMIC DNA]</scope>
    <source>
        <strain evidence="3">cv. XS01</strain>
    </source>
</reference>
<sequence length="437" mass="48328">MMNQLKHVNQLLALKSKDEPAVAIQEARSYEESQAGAGAMKKISWSALSWMSTAEHNSNGENDKKPAKEKDASTVLLLAQRRRSAAAISVQQMVRNISISSWFDAFKESAVELAMETSRVTSAVLDRSDLIVDRSYDEATVIRMNRMATNDRLASHNPSLQAPKPPPLLSNLTHDRRASAAPPPSVRRVIGLVSITATRSFRPCQNPSDLLVQIDGGILIPVVDLIDDLPPPTARDSVFSKVFRLKQLSGFGEIPRTFAQEDFDERQKNFVPGTSFTSIDIMVMDVLDEAHKIVVLAYLGLRRMHSPNLLNLLPCLTLFLKKLSQWMVLLTTLPHQKAAQIRDLVHNLTLEQLTSQKLLTSFKSEFDQVLSLVLNTYKSSFEVNSSLATLNSQLVEVFAHLKRTGDAKKGAVEVDKGKVAAAIDTETSAANADRFAK</sequence>
<accession>A0A2Z7CDG3</accession>
<keyword evidence="3" id="KW-1185">Reference proteome</keyword>
<proteinExistence type="predicted"/>
<feature type="region of interest" description="Disordered" evidence="1">
    <location>
        <begin position="155"/>
        <end position="182"/>
    </location>
</feature>
<gene>
    <name evidence="2" type="ORF">F511_37951</name>
</gene>
<organism evidence="2 3">
    <name type="scientific">Dorcoceras hygrometricum</name>
    <dbReference type="NCBI Taxonomy" id="472368"/>
    <lineage>
        <taxon>Eukaryota</taxon>
        <taxon>Viridiplantae</taxon>
        <taxon>Streptophyta</taxon>
        <taxon>Embryophyta</taxon>
        <taxon>Tracheophyta</taxon>
        <taxon>Spermatophyta</taxon>
        <taxon>Magnoliopsida</taxon>
        <taxon>eudicotyledons</taxon>
        <taxon>Gunneridae</taxon>
        <taxon>Pentapetalae</taxon>
        <taxon>asterids</taxon>
        <taxon>lamiids</taxon>
        <taxon>Lamiales</taxon>
        <taxon>Gesneriaceae</taxon>
        <taxon>Didymocarpoideae</taxon>
        <taxon>Trichosporeae</taxon>
        <taxon>Loxocarpinae</taxon>
        <taxon>Dorcoceras</taxon>
    </lineage>
</organism>
<dbReference type="EMBL" id="KQ996520">
    <property type="protein sequence ID" value="KZV44735.1"/>
    <property type="molecule type" value="Genomic_DNA"/>
</dbReference>